<organism evidence="1 2">
    <name type="scientific">Nocardioides mesophilus</name>
    <dbReference type="NCBI Taxonomy" id="433659"/>
    <lineage>
        <taxon>Bacteria</taxon>
        <taxon>Bacillati</taxon>
        <taxon>Actinomycetota</taxon>
        <taxon>Actinomycetes</taxon>
        <taxon>Propionibacteriales</taxon>
        <taxon>Nocardioidaceae</taxon>
        <taxon>Nocardioides</taxon>
    </lineage>
</organism>
<accession>A0A7G9RGH5</accession>
<dbReference type="AlphaFoldDB" id="A0A7G9RGH5"/>
<evidence type="ECO:0000313" key="1">
    <source>
        <dbReference type="EMBL" id="QNN54700.1"/>
    </source>
</evidence>
<keyword evidence="2" id="KW-1185">Reference proteome</keyword>
<proteinExistence type="predicted"/>
<dbReference type="RefSeq" id="WP_187580540.1">
    <property type="nucleotide sequence ID" value="NZ_CP060713.1"/>
</dbReference>
<protein>
    <submittedName>
        <fullName evidence="1">Uncharacterized protein</fullName>
    </submittedName>
</protein>
<dbReference type="KEGG" id="nmes:H9L09_10600"/>
<name>A0A7G9RGH5_9ACTN</name>
<evidence type="ECO:0000313" key="2">
    <source>
        <dbReference type="Proteomes" id="UP000515947"/>
    </source>
</evidence>
<gene>
    <name evidence="1" type="ORF">H9L09_10600</name>
</gene>
<dbReference type="EMBL" id="CP060713">
    <property type="protein sequence ID" value="QNN54700.1"/>
    <property type="molecule type" value="Genomic_DNA"/>
</dbReference>
<reference evidence="1 2" key="1">
    <citation type="submission" date="2020-08" db="EMBL/GenBank/DDBJ databases">
        <title>Genome sequence of Nocardioides mesophilus KACC 16243T.</title>
        <authorList>
            <person name="Hyun D.-W."/>
            <person name="Bae J.-W."/>
        </authorList>
    </citation>
    <scope>NUCLEOTIDE SEQUENCE [LARGE SCALE GENOMIC DNA]</scope>
    <source>
        <strain evidence="1 2">KACC 16243</strain>
    </source>
</reference>
<sequence length="91" mass="9954">MLLSCRAALLAAYRERCERTVRGADVQVAMFNNRRLGRDLAVLARGGATALGILLDEYPAFPEKAAPRVTILSTYSTRADQINEVFPGTIV</sequence>
<dbReference type="Proteomes" id="UP000515947">
    <property type="component" value="Chromosome"/>
</dbReference>